<dbReference type="PROSITE" id="PS51201">
    <property type="entry name" value="RCK_N"/>
    <property type="match status" value="1"/>
</dbReference>
<dbReference type="InterPro" id="IPR003148">
    <property type="entry name" value="RCK_N"/>
</dbReference>
<dbReference type="InterPro" id="IPR036721">
    <property type="entry name" value="RCK_C_sf"/>
</dbReference>
<keyword evidence="2" id="KW-0812">Transmembrane</keyword>
<dbReference type="PATRIC" id="fig|1298851.3.peg.1661"/>
<keyword evidence="2" id="KW-1133">Transmembrane helix</keyword>
<dbReference type="Proteomes" id="UP000063234">
    <property type="component" value="Chromosome"/>
</dbReference>
<organism evidence="5 6">
    <name type="scientific">Thermosulfidibacter takaii (strain DSM 17441 / JCM 13301 / NBRC 103674 / ABI70S6)</name>
    <dbReference type="NCBI Taxonomy" id="1298851"/>
    <lineage>
        <taxon>Bacteria</taxon>
        <taxon>Pseudomonadati</taxon>
        <taxon>Thermosulfidibacterota</taxon>
        <taxon>Thermosulfidibacteria</taxon>
        <taxon>Thermosulfidibacterales</taxon>
        <taxon>Thermosulfidibacteraceae</taxon>
    </lineage>
</organism>
<dbReference type="PANTHER" id="PTHR43833:SF9">
    <property type="entry name" value="POTASSIUM CHANNEL PROTEIN YUGO-RELATED"/>
    <property type="match status" value="1"/>
</dbReference>
<dbReference type="Pfam" id="PF07885">
    <property type="entry name" value="Ion_trans_2"/>
    <property type="match status" value="1"/>
</dbReference>
<comment type="subcellular location">
    <subcellularLocation>
        <location evidence="1">Cell membrane</location>
        <topology evidence="1">Multi-pass membrane protein</topology>
    </subcellularLocation>
</comment>
<dbReference type="PANTHER" id="PTHR43833">
    <property type="entry name" value="POTASSIUM CHANNEL PROTEIN 2-RELATED-RELATED"/>
    <property type="match status" value="1"/>
</dbReference>
<evidence type="ECO:0000256" key="2">
    <source>
        <dbReference type="SAM" id="Phobius"/>
    </source>
</evidence>
<feature type="transmembrane region" description="Helical" evidence="2">
    <location>
        <begin position="81"/>
        <end position="103"/>
    </location>
</feature>
<dbReference type="RefSeq" id="WP_068550489.1">
    <property type="nucleotide sequence ID" value="NZ_AP013035.1"/>
</dbReference>
<evidence type="ECO:0000259" key="3">
    <source>
        <dbReference type="PROSITE" id="PS51201"/>
    </source>
</evidence>
<dbReference type="Gene3D" id="3.30.70.1450">
    <property type="entry name" value="Regulator of K+ conductance, C-terminal domain"/>
    <property type="match status" value="1"/>
</dbReference>
<name>A0A0S3QVN1_THET7</name>
<evidence type="ECO:0000256" key="1">
    <source>
        <dbReference type="ARBA" id="ARBA00004651"/>
    </source>
</evidence>
<dbReference type="InterPro" id="IPR006037">
    <property type="entry name" value="RCK_C"/>
</dbReference>
<gene>
    <name evidence="5" type="ORF">TST_1587</name>
</gene>
<feature type="transmembrane region" description="Helical" evidence="2">
    <location>
        <begin position="24"/>
        <end position="45"/>
    </location>
</feature>
<evidence type="ECO:0000313" key="6">
    <source>
        <dbReference type="Proteomes" id="UP000063234"/>
    </source>
</evidence>
<dbReference type="Gene3D" id="3.40.50.720">
    <property type="entry name" value="NAD(P)-binding Rossmann-like Domain"/>
    <property type="match status" value="1"/>
</dbReference>
<keyword evidence="6" id="KW-1185">Reference proteome</keyword>
<dbReference type="SUPFAM" id="SSF116726">
    <property type="entry name" value="TrkA C-terminal domain-like"/>
    <property type="match status" value="1"/>
</dbReference>
<protein>
    <submittedName>
        <fullName evidence="5">TrkA domain-containing protein</fullName>
    </submittedName>
</protein>
<dbReference type="Gene3D" id="1.10.287.70">
    <property type="match status" value="1"/>
</dbReference>
<evidence type="ECO:0000259" key="4">
    <source>
        <dbReference type="PROSITE" id="PS51202"/>
    </source>
</evidence>
<dbReference type="InterPro" id="IPR013099">
    <property type="entry name" value="K_chnl_dom"/>
</dbReference>
<dbReference type="InterPro" id="IPR050721">
    <property type="entry name" value="Trk_Ktr_HKT_K-transport"/>
</dbReference>
<dbReference type="GO" id="GO:0005886">
    <property type="term" value="C:plasma membrane"/>
    <property type="evidence" value="ECO:0007669"/>
    <property type="project" value="UniProtKB-SubCell"/>
</dbReference>
<reference evidence="6" key="1">
    <citation type="journal article" date="2018" name="Science">
        <title>A primordial and reversible TCA cycle in a facultatively chemolithoautotrophic thermophile.</title>
        <authorList>
            <person name="Nunoura T."/>
            <person name="Chikaraishi Y."/>
            <person name="Izaki R."/>
            <person name="Suwa T."/>
            <person name="Sato T."/>
            <person name="Harada T."/>
            <person name="Mori K."/>
            <person name="Kato Y."/>
            <person name="Miyazaki M."/>
            <person name="Shimamura S."/>
            <person name="Yanagawa K."/>
            <person name="Shuto A."/>
            <person name="Ohkouchi N."/>
            <person name="Fujita N."/>
            <person name="Takaki Y."/>
            <person name="Atomi H."/>
            <person name="Takai K."/>
        </authorList>
    </citation>
    <scope>NUCLEOTIDE SEQUENCE [LARGE SCALE GENOMIC DNA]</scope>
    <source>
        <strain evidence="6">DSM 17441 / JCM 13301 / NBRC 103674 / ABI70S6</strain>
    </source>
</reference>
<dbReference type="GO" id="GO:0006813">
    <property type="term" value="P:potassium ion transport"/>
    <property type="evidence" value="ECO:0007669"/>
    <property type="project" value="InterPro"/>
</dbReference>
<dbReference type="KEGG" id="ttk:TST_1587"/>
<keyword evidence="2" id="KW-0472">Membrane</keyword>
<dbReference type="GO" id="GO:0008324">
    <property type="term" value="F:monoatomic cation transmembrane transporter activity"/>
    <property type="evidence" value="ECO:0007669"/>
    <property type="project" value="InterPro"/>
</dbReference>
<dbReference type="AlphaFoldDB" id="A0A0S3QVN1"/>
<dbReference type="SUPFAM" id="SSF51735">
    <property type="entry name" value="NAD(P)-binding Rossmann-fold domains"/>
    <property type="match status" value="1"/>
</dbReference>
<dbReference type="EMBL" id="AP013035">
    <property type="protein sequence ID" value="BAT72373.1"/>
    <property type="molecule type" value="Genomic_DNA"/>
</dbReference>
<feature type="domain" description="RCK N-terminal" evidence="3">
    <location>
        <begin position="124"/>
        <end position="240"/>
    </location>
</feature>
<dbReference type="PROSITE" id="PS51202">
    <property type="entry name" value="RCK_C"/>
    <property type="match status" value="1"/>
</dbReference>
<dbReference type="InterPro" id="IPR036291">
    <property type="entry name" value="NAD(P)-bd_dom_sf"/>
</dbReference>
<feature type="transmembrane region" description="Helical" evidence="2">
    <location>
        <begin position="51"/>
        <end position="69"/>
    </location>
</feature>
<accession>A0A0S3QVN1</accession>
<dbReference type="Pfam" id="PF02080">
    <property type="entry name" value="TrkA_C"/>
    <property type="match status" value="1"/>
</dbReference>
<dbReference type="STRING" id="1298851.TST_1587"/>
<dbReference type="Pfam" id="PF02254">
    <property type="entry name" value="TrkA_N"/>
    <property type="match status" value="1"/>
</dbReference>
<evidence type="ECO:0000313" key="5">
    <source>
        <dbReference type="EMBL" id="BAT72373.1"/>
    </source>
</evidence>
<sequence length="351" mass="38741">MANNYARWEPSYLEDFTQRLRQRLTIIAAVGLAVFTMGIAGFMAIENMSFIDAFYMTVITLSTVGFGEVKPLSPEGKVFTSFLIISGVGTFAYAATSLSHLLVEGEFRKVFDARRRKKLMEKLKDHVIVCGFGRVGEKICEELEKANTPFVVIDDDPKRIEVAEAKGYLFVYQDTTESEALKRANIERAKALIAALGDDADNLFLTITAKELNPKIIVVARVNSPQNQRKLEKAGADKVVAPHVIGALRMAQAAIKPVVADFVELATTGRDLQFLLEEVKIPENSPVCGKSIIELELRKRTGAIIIAMVKKGKLIKSPEPTEKLEAGDLLITLGSREDIEKLEKLIITGNV</sequence>
<dbReference type="SUPFAM" id="SSF81324">
    <property type="entry name" value="Voltage-gated potassium channels"/>
    <property type="match status" value="1"/>
</dbReference>
<proteinExistence type="predicted"/>
<dbReference type="OrthoDB" id="9785285at2"/>
<feature type="domain" description="RCK C-terminal" evidence="4">
    <location>
        <begin position="263"/>
        <end position="348"/>
    </location>
</feature>